<accession>A0A094Q4H3</accession>
<organism evidence="2">
    <name type="scientific">freshwater metagenome</name>
    <dbReference type="NCBI Taxonomy" id="449393"/>
    <lineage>
        <taxon>unclassified sequences</taxon>
        <taxon>metagenomes</taxon>
        <taxon>ecological metagenomes</taxon>
    </lineage>
</organism>
<feature type="transmembrane region" description="Helical" evidence="1">
    <location>
        <begin position="67"/>
        <end position="87"/>
    </location>
</feature>
<comment type="caution">
    <text evidence="2">The sequence shown here is derived from an EMBL/GenBank/DDBJ whole genome shotgun (WGS) entry which is preliminary data.</text>
</comment>
<keyword evidence="1" id="KW-1133">Transmembrane helix</keyword>
<reference evidence="2" key="1">
    <citation type="submission" date="2014-06" db="EMBL/GenBank/DDBJ databases">
        <title>Key roles for freshwater Actinobacteria revealed by deep metagenomic sequencing.</title>
        <authorList>
            <person name="Ghai R."/>
            <person name="Mizuno C.M."/>
            <person name="Picazo A."/>
            <person name="Camacho A."/>
            <person name="Rodriguez-Valera F."/>
        </authorList>
    </citation>
    <scope>NUCLEOTIDE SEQUENCE</scope>
</reference>
<keyword evidence="1" id="KW-0812">Transmembrane</keyword>
<name>A0A094Q4H3_9ZZZZ</name>
<keyword evidence="1" id="KW-0472">Membrane</keyword>
<evidence type="ECO:0008006" key="3">
    <source>
        <dbReference type="Google" id="ProtNLM"/>
    </source>
</evidence>
<feature type="transmembrane region" description="Helical" evidence="1">
    <location>
        <begin position="6"/>
        <end position="24"/>
    </location>
</feature>
<evidence type="ECO:0000256" key="1">
    <source>
        <dbReference type="SAM" id="Phobius"/>
    </source>
</evidence>
<dbReference type="InterPro" id="IPR019277">
    <property type="entry name" value="DUF2304"/>
</dbReference>
<dbReference type="EMBL" id="JNSL01000072">
    <property type="protein sequence ID" value="KGA16934.1"/>
    <property type="molecule type" value="Genomic_DNA"/>
</dbReference>
<gene>
    <name evidence="2" type="ORF">GM51_11425</name>
</gene>
<protein>
    <recommendedName>
        <fullName evidence="3">DUF2304 domain-containing protein</fullName>
    </recommendedName>
</protein>
<sequence length="125" mass="13963">MIHSVHVLLACISGFAFIGLIRFLSRRGRLSLRYTLGWLIIGLLSLFYPILLLASEWVSELLDIQPAVILIGLPLIVLLLVCIQLSISVSGLIEQVRVLLEEVAFLKEAKTQDPNSDNELDQSEH</sequence>
<proteinExistence type="predicted"/>
<evidence type="ECO:0000313" key="2">
    <source>
        <dbReference type="EMBL" id="KGA16934.1"/>
    </source>
</evidence>
<dbReference type="Pfam" id="PF10066">
    <property type="entry name" value="DUF2304"/>
    <property type="match status" value="1"/>
</dbReference>
<dbReference type="AlphaFoldDB" id="A0A094Q4H3"/>
<feature type="transmembrane region" description="Helical" evidence="1">
    <location>
        <begin position="36"/>
        <end position="55"/>
    </location>
</feature>